<feature type="region of interest" description="Disordered" evidence="6">
    <location>
        <begin position="692"/>
        <end position="712"/>
    </location>
</feature>
<evidence type="ECO:0000259" key="7">
    <source>
        <dbReference type="PROSITE" id="PS50089"/>
    </source>
</evidence>
<dbReference type="CDD" id="cd16489">
    <property type="entry name" value="mRING-CH-C4HC2H_ZNRF"/>
    <property type="match status" value="1"/>
</dbReference>
<dbReference type="InterPro" id="IPR000306">
    <property type="entry name" value="Znf_FYVE"/>
</dbReference>
<gene>
    <name evidence="9" type="ORF">RDB_LOCUS83674</name>
</gene>
<feature type="repeat" description="ANK" evidence="4">
    <location>
        <begin position="220"/>
        <end position="252"/>
    </location>
</feature>
<evidence type="ECO:0000256" key="1">
    <source>
        <dbReference type="ARBA" id="ARBA00022723"/>
    </source>
</evidence>
<evidence type="ECO:0000256" key="5">
    <source>
        <dbReference type="PROSITE-ProRule" id="PRU00175"/>
    </source>
</evidence>
<dbReference type="GO" id="GO:0008270">
    <property type="term" value="F:zinc ion binding"/>
    <property type="evidence" value="ECO:0007669"/>
    <property type="project" value="UniProtKB-KW"/>
</dbReference>
<organism evidence="9 10">
    <name type="scientific">Rhizoctonia solani</name>
    <dbReference type="NCBI Taxonomy" id="456999"/>
    <lineage>
        <taxon>Eukaryota</taxon>
        <taxon>Fungi</taxon>
        <taxon>Dikarya</taxon>
        <taxon>Basidiomycota</taxon>
        <taxon>Agaricomycotina</taxon>
        <taxon>Agaricomycetes</taxon>
        <taxon>Cantharellales</taxon>
        <taxon>Ceratobasidiaceae</taxon>
        <taxon>Rhizoctonia</taxon>
    </lineage>
</organism>
<keyword evidence="4" id="KW-0040">ANK repeat</keyword>
<feature type="repeat" description="ANK" evidence="4">
    <location>
        <begin position="185"/>
        <end position="217"/>
    </location>
</feature>
<keyword evidence="2 5" id="KW-0863">Zinc-finger</keyword>
<evidence type="ECO:0000259" key="8">
    <source>
        <dbReference type="PROSITE" id="PS50178"/>
    </source>
</evidence>
<feature type="repeat" description="ANK" evidence="4">
    <location>
        <begin position="151"/>
        <end position="173"/>
    </location>
</feature>
<dbReference type="EMBL" id="CAJMWV010002694">
    <property type="protein sequence ID" value="CAE6468489.1"/>
    <property type="molecule type" value="Genomic_DNA"/>
</dbReference>
<dbReference type="SUPFAM" id="SSF57850">
    <property type="entry name" value="RING/U-box"/>
    <property type="match status" value="1"/>
</dbReference>
<keyword evidence="3" id="KW-0862">Zinc</keyword>
<evidence type="ECO:0000313" key="9">
    <source>
        <dbReference type="EMBL" id="CAE6468489.1"/>
    </source>
</evidence>
<dbReference type="InterPro" id="IPR036770">
    <property type="entry name" value="Ankyrin_rpt-contain_sf"/>
</dbReference>
<dbReference type="SUPFAM" id="SSF57903">
    <property type="entry name" value="FYVE/PHD zinc finger"/>
    <property type="match status" value="1"/>
</dbReference>
<dbReference type="Pfam" id="PF13639">
    <property type="entry name" value="zf-RING_2"/>
    <property type="match status" value="1"/>
</dbReference>
<dbReference type="PROSITE" id="PS50089">
    <property type="entry name" value="ZF_RING_2"/>
    <property type="match status" value="1"/>
</dbReference>
<dbReference type="SUPFAM" id="SSF48403">
    <property type="entry name" value="Ankyrin repeat"/>
    <property type="match status" value="1"/>
</dbReference>
<dbReference type="Gene3D" id="3.30.40.10">
    <property type="entry name" value="Zinc/RING finger domain, C3HC4 (zinc finger)"/>
    <property type="match status" value="2"/>
</dbReference>
<feature type="compositionally biased region" description="Low complexity" evidence="6">
    <location>
        <begin position="413"/>
        <end position="426"/>
    </location>
</feature>
<feature type="region of interest" description="Disordered" evidence="6">
    <location>
        <begin position="391"/>
        <end position="426"/>
    </location>
</feature>
<dbReference type="Proteomes" id="UP000663831">
    <property type="component" value="Unassembled WGS sequence"/>
</dbReference>
<dbReference type="SMART" id="SM00184">
    <property type="entry name" value="RING"/>
    <property type="match status" value="2"/>
</dbReference>
<dbReference type="InterPro" id="IPR017455">
    <property type="entry name" value="Znf_FYVE-rel"/>
</dbReference>
<dbReference type="Pfam" id="PF12796">
    <property type="entry name" value="Ank_2"/>
    <property type="match status" value="1"/>
</dbReference>
<dbReference type="SMART" id="SM00248">
    <property type="entry name" value="ANK"/>
    <property type="match status" value="4"/>
</dbReference>
<dbReference type="PANTHER" id="PTHR24176">
    <property type="entry name" value="ANKYRIN REPEAT DOMAIN-CONTAINING PROTEIN 31-RELATED"/>
    <property type="match status" value="1"/>
</dbReference>
<dbReference type="AlphaFoldDB" id="A0A8H3BXX4"/>
<dbReference type="InterPro" id="IPR011011">
    <property type="entry name" value="Znf_FYVE_PHD"/>
</dbReference>
<evidence type="ECO:0000256" key="2">
    <source>
        <dbReference type="ARBA" id="ARBA00022771"/>
    </source>
</evidence>
<evidence type="ECO:0000256" key="4">
    <source>
        <dbReference type="PROSITE-ProRule" id="PRU00023"/>
    </source>
</evidence>
<dbReference type="PROSITE" id="PS50178">
    <property type="entry name" value="ZF_FYVE"/>
    <property type="match status" value="1"/>
</dbReference>
<dbReference type="PROSITE" id="PS50297">
    <property type="entry name" value="ANK_REP_REGION"/>
    <property type="match status" value="3"/>
</dbReference>
<feature type="region of interest" description="Disordered" evidence="6">
    <location>
        <begin position="1"/>
        <end position="78"/>
    </location>
</feature>
<evidence type="ECO:0000313" key="10">
    <source>
        <dbReference type="Proteomes" id="UP000663831"/>
    </source>
</evidence>
<feature type="domain" description="FYVE-type" evidence="8">
    <location>
        <begin position="777"/>
        <end position="852"/>
    </location>
</feature>
<dbReference type="InterPro" id="IPR001841">
    <property type="entry name" value="Znf_RING"/>
</dbReference>
<dbReference type="PROSITE" id="PS50088">
    <property type="entry name" value="ANK_REPEAT"/>
    <property type="match status" value="4"/>
</dbReference>
<dbReference type="SMART" id="SM00064">
    <property type="entry name" value="FYVE"/>
    <property type="match status" value="1"/>
</dbReference>
<dbReference type="PANTHER" id="PTHR24176:SF14">
    <property type="entry name" value="ANKYRIN REPEAT DOMAIN-CONTAINING PROTEIN 31"/>
    <property type="match status" value="1"/>
</dbReference>
<comment type="caution">
    <text evidence="9">The sequence shown here is derived from an EMBL/GenBank/DDBJ whole genome shotgun (WGS) entry which is preliminary data.</text>
</comment>
<feature type="repeat" description="ANK" evidence="4">
    <location>
        <begin position="267"/>
        <end position="300"/>
    </location>
</feature>
<dbReference type="InterPro" id="IPR042334">
    <property type="entry name" value="ANKRD31"/>
</dbReference>
<dbReference type="Pfam" id="PF01363">
    <property type="entry name" value="FYVE"/>
    <property type="match status" value="1"/>
</dbReference>
<dbReference type="InterPro" id="IPR002110">
    <property type="entry name" value="Ankyrin_rpt"/>
</dbReference>
<keyword evidence="1" id="KW-0479">Metal-binding</keyword>
<reference evidence="9" key="1">
    <citation type="submission" date="2021-01" db="EMBL/GenBank/DDBJ databases">
        <authorList>
            <person name="Kaushik A."/>
        </authorList>
    </citation>
    <scope>NUCLEOTIDE SEQUENCE</scope>
    <source>
        <strain evidence="9">AG3-1AP</strain>
    </source>
</reference>
<feature type="compositionally biased region" description="Pro residues" evidence="6">
    <location>
        <begin position="62"/>
        <end position="72"/>
    </location>
</feature>
<feature type="domain" description="RING-type" evidence="7">
    <location>
        <begin position="949"/>
        <end position="989"/>
    </location>
</feature>
<evidence type="ECO:0000256" key="3">
    <source>
        <dbReference type="ARBA" id="ARBA00022833"/>
    </source>
</evidence>
<evidence type="ECO:0000256" key="6">
    <source>
        <dbReference type="SAM" id="MobiDB-lite"/>
    </source>
</evidence>
<proteinExistence type="predicted"/>
<dbReference type="Pfam" id="PF13637">
    <property type="entry name" value="Ank_4"/>
    <property type="match status" value="1"/>
</dbReference>
<dbReference type="Gene3D" id="1.25.40.20">
    <property type="entry name" value="Ankyrin repeat-containing domain"/>
    <property type="match status" value="3"/>
</dbReference>
<accession>A0A8H3BXX4</accession>
<dbReference type="InterPro" id="IPR013083">
    <property type="entry name" value="Znf_RING/FYVE/PHD"/>
</dbReference>
<protein>
    <submittedName>
        <fullName evidence="9">Uncharacterized protein</fullName>
    </submittedName>
</protein>
<name>A0A8H3BXX4_9AGAM</name>
<sequence>MSNAPGDPLSTIDETLDFQHKYEQRAGLPSVSPSPAPEPVRVPEISVQHDEDDDEEFVYPGGPEPEPEPAPAPKAVTSLPVEDPLSAHSEAPLSLAIPAPAESQPSPQPTSAQLDAIYNAAAAGSLLEMQSLFADTRIAAFALANDAAPRTGLTALHAAASRGKLAVVRWLIEECGAMPDLEDKEGETSLHKAALNGHLSVVTYLLGPEAKSDVHAQDADGWTALHNACSKGYLDIVRYLCESAGAADQIESVDQRTIRGVDIKSKGGWTPLMNAASKGHLPVVLYLLTKQAADPMIRNNWGETAYDIAAAVFEVWICEVLQKAEADRWQGSQTTYNPLGVHTTVPLILHEQQRLDVRLKTLATSGGRPKFSASGLGKRGRRGPFELSLPVGLQVAPNPSTPADNRTPPPTPGGSTNGRSGSASGSSYGYVAAWRSDVVLPTLEQPFILPAPVPSQGRAREGVERSHFWLSDWTLDLTHPKVNASEGWQYAQSFDDPDDKWTSDPPPALEKLLQGQSGLSGPALGGPATKWVRRRRWVRVMRRRLDIPPLPFMEPSGMYWVGADGALVPVGEEGGEEMGAVGAGGDYVTRARYLVGPLESSGPPMDAVEYGRRVAKLERAVNDLKAGLIGDEDQDRKRQAESLVAEYSRELETVRSAAAAAGYTLSAEGKFHDCDITECSFPFVDTQDVIDDDSSDESFHYPGSPTSTARAPSIVTQTNDYFSQSRRPSAGAPHDLTPQLSQAPEFRVPTHEAPQKVHTPHWTPPTPHSIQTRWEPDDVVAECRGCRRKFTWLVRKHHCRRCGQIFCDRCSSRRAVLDPSDVVLEPSMAEHSNYSGSSSTHRVCELCYDATTASVGLPRSLRTPERIVVDTQSLLAPRHMRSQESSQISDLADCPVCNQNLADLGSAAVQEDHVRMCLEGGRTGPASPAAARYLVYKLPAESALIGTECVICLEEFLKGSLVARLSCLCTFHNDCLASWLQRGRSCPVHARDA</sequence>